<dbReference type="PaxDb" id="411902-CLOBOL_04226"/>
<name>A8RVA3_ENTBW</name>
<organism evidence="2 3">
    <name type="scientific">Enterocloster bolteae (strain ATCC BAA-613 / DSM 15670 / CCUG 46953 / JCM 12243 / WAL 16351)</name>
    <name type="common">Clostridium bolteae</name>
    <dbReference type="NCBI Taxonomy" id="411902"/>
    <lineage>
        <taxon>Bacteria</taxon>
        <taxon>Bacillati</taxon>
        <taxon>Bacillota</taxon>
        <taxon>Clostridia</taxon>
        <taxon>Lachnospirales</taxon>
        <taxon>Lachnospiraceae</taxon>
        <taxon>Enterocloster</taxon>
    </lineage>
</organism>
<dbReference type="AlphaFoldDB" id="A8RVA3"/>
<protein>
    <recommendedName>
        <fullName evidence="1">Pyruvate phosphate dikinase AMP/ATP-binding domain-containing protein</fullName>
    </recommendedName>
</protein>
<dbReference type="InterPro" id="IPR051549">
    <property type="entry name" value="PEP_Utilizing_Enz"/>
</dbReference>
<evidence type="ECO:0000313" key="2">
    <source>
        <dbReference type="EMBL" id="EDP15305.1"/>
    </source>
</evidence>
<feature type="domain" description="Pyruvate phosphate dikinase AMP/ATP-binding" evidence="1">
    <location>
        <begin position="72"/>
        <end position="444"/>
    </location>
</feature>
<dbReference type="PANTHER" id="PTHR43615:SF1">
    <property type="entry name" value="PPDK_N DOMAIN-CONTAINING PROTEIN"/>
    <property type="match status" value="1"/>
</dbReference>
<sequence>MSFFQQIKIQKGVRKMVGWPEILKKENLTREEKKCICNRLMTTESHMEQLILKHFTEEDFRRVWMRKIGGGVIGGKACGLLVARKLIELNMPEYAGHVEPHNSFFIGTDVFYRYLVYNRCAELKARHRLEKEHFKETEELTKRLRGGSLPEDIREELSDMLDHYGTTPIIVRSSSIMEDGYGNAFSGKYESIFCMNQGTKEERMEELEEAIRRVYASTMNEQAIEYRRKRHLLDVDEQMALLIQQVAGQQYGDLYMPVAAGMGCSYNPYKWMEHLNPEAGMLRMVMGLGTRAVERTPGDYPRLIGLDRAQANLRTTLAERHKFSQRKVDVLDFGTKSLCTKSLEKILDLFPKWQKKMVLSRDTDAEDMLAERHIYRTIYFGDCQGLVDNLEFIRMMRTLMKMLEKEYERPVDVEFAVTSPEEGMWRLNLLQCRPLQTAKSEQVHIPDGVDHEFLFDVRRTSMRRSKEEPIDYIVWVDPQKYYEYEYAKKPDVARLISRINQHFEDTDKKLMLLVPGRIGTSSPELGVPVVYAEISQFSAICEVAYGKAGYHPDLSYGSHMFQDMVEADVYYGAINDNSKTRLYRPELLTRYPEVLKDILPGESQELADIVKIHDVSRSGATLTLDAQEGRAVCRIRGEQQTAER</sequence>
<evidence type="ECO:0000259" key="1">
    <source>
        <dbReference type="Pfam" id="PF01326"/>
    </source>
</evidence>
<comment type="caution">
    <text evidence="2">The sequence shown here is derived from an EMBL/GenBank/DDBJ whole genome shotgun (WGS) entry which is preliminary data.</text>
</comment>
<dbReference type="Pfam" id="PF01326">
    <property type="entry name" value="PPDK_N"/>
    <property type="match status" value="1"/>
</dbReference>
<proteinExistence type="predicted"/>
<dbReference type="eggNOG" id="COG0574">
    <property type="taxonomic scope" value="Bacteria"/>
</dbReference>
<dbReference type="PANTHER" id="PTHR43615">
    <property type="entry name" value="PHOSPHOENOLPYRUVATE SYNTHASE-RELATED"/>
    <property type="match status" value="1"/>
</dbReference>
<reference evidence="2 3" key="1">
    <citation type="submission" date="2007-08" db="EMBL/GenBank/DDBJ databases">
        <authorList>
            <person name="Fulton L."/>
            <person name="Clifton S."/>
            <person name="Fulton B."/>
            <person name="Xu J."/>
            <person name="Minx P."/>
            <person name="Pepin K.H."/>
            <person name="Johnson M."/>
            <person name="Thiruvilangam P."/>
            <person name="Bhonagiri V."/>
            <person name="Nash W.E."/>
            <person name="Mardis E.R."/>
            <person name="Wilson R.K."/>
        </authorList>
    </citation>
    <scope>NUCLEOTIDE SEQUENCE [LARGE SCALE GENOMIC DNA]</scope>
    <source>
        <strain evidence="3">ATCC BAA-613 / DSM 15670 / CCUG 46953 / JCM 12243 / WAL 16351</strain>
    </source>
</reference>
<gene>
    <name evidence="2" type="ORF">CLOBOL_04226</name>
</gene>
<accession>A8RVA3</accession>
<dbReference type="EMBL" id="ABCC02000034">
    <property type="protein sequence ID" value="EDP15305.1"/>
    <property type="molecule type" value="Genomic_DNA"/>
</dbReference>
<dbReference type="Gene3D" id="3.30.470.20">
    <property type="entry name" value="ATP-grasp fold, B domain"/>
    <property type="match status" value="1"/>
</dbReference>
<dbReference type="Proteomes" id="UP000005396">
    <property type="component" value="Unassembled WGS sequence"/>
</dbReference>
<evidence type="ECO:0000313" key="3">
    <source>
        <dbReference type="Proteomes" id="UP000005396"/>
    </source>
</evidence>
<dbReference type="SUPFAM" id="SSF56059">
    <property type="entry name" value="Glutathione synthetase ATP-binding domain-like"/>
    <property type="match status" value="1"/>
</dbReference>
<dbReference type="InterPro" id="IPR013815">
    <property type="entry name" value="ATP_grasp_subdomain_1"/>
</dbReference>
<dbReference type="Gene3D" id="3.30.1490.20">
    <property type="entry name" value="ATP-grasp fold, A domain"/>
    <property type="match status" value="1"/>
</dbReference>
<dbReference type="HOGENOM" id="CLU_015408_0_0_9"/>
<dbReference type="InterPro" id="IPR002192">
    <property type="entry name" value="PPDK_AMP/ATP-bd"/>
</dbReference>
<dbReference type="GO" id="GO:0005524">
    <property type="term" value="F:ATP binding"/>
    <property type="evidence" value="ECO:0007669"/>
    <property type="project" value="InterPro"/>
</dbReference>
<reference evidence="2 3" key="2">
    <citation type="submission" date="2007-09" db="EMBL/GenBank/DDBJ databases">
        <title>Draft genome sequence of Clostridium bolteae (ATCC BAA-613).</title>
        <authorList>
            <person name="Sudarsanam P."/>
            <person name="Ley R."/>
            <person name="Guruge J."/>
            <person name="Turnbaugh P.J."/>
            <person name="Mahowald M."/>
            <person name="Liep D."/>
            <person name="Gordon J."/>
        </authorList>
    </citation>
    <scope>NUCLEOTIDE SEQUENCE [LARGE SCALE GENOMIC DNA]</scope>
    <source>
        <strain evidence="3">ATCC BAA-613 / DSM 15670 / CCUG 46953 / JCM 12243 / WAL 16351</strain>
    </source>
</reference>
<dbReference type="GO" id="GO:0016301">
    <property type="term" value="F:kinase activity"/>
    <property type="evidence" value="ECO:0007669"/>
    <property type="project" value="InterPro"/>
</dbReference>